<dbReference type="InterPro" id="IPR043472">
    <property type="entry name" value="Macro_dom-like"/>
</dbReference>
<dbReference type="InterPro" id="IPR002589">
    <property type="entry name" value="Macro_dom"/>
</dbReference>
<name>A0A7V3KPD5_UNCW3</name>
<accession>A0A7V3KPD5</accession>
<dbReference type="Gene3D" id="3.40.220.10">
    <property type="entry name" value="Leucine Aminopeptidase, subunit E, domain 1"/>
    <property type="match status" value="1"/>
</dbReference>
<proteinExistence type="predicted"/>
<dbReference type="Pfam" id="PF01661">
    <property type="entry name" value="Macro"/>
    <property type="match status" value="1"/>
</dbReference>
<comment type="caution">
    <text evidence="2">The sequence shown here is derived from an EMBL/GenBank/DDBJ whole genome shotgun (WGS) entry which is preliminary data.</text>
</comment>
<dbReference type="CDD" id="cd02907">
    <property type="entry name" value="Macro_Af1521_BAL-like"/>
    <property type="match status" value="1"/>
</dbReference>
<organism evidence="2">
    <name type="scientific">candidate division WOR-3 bacterium</name>
    <dbReference type="NCBI Taxonomy" id="2052148"/>
    <lineage>
        <taxon>Bacteria</taxon>
        <taxon>Bacteria division WOR-3</taxon>
    </lineage>
</organism>
<evidence type="ECO:0000259" key="1">
    <source>
        <dbReference type="PROSITE" id="PS51154"/>
    </source>
</evidence>
<dbReference type="AlphaFoldDB" id="A0A7V3KPD5"/>
<dbReference type="SUPFAM" id="SSF52949">
    <property type="entry name" value="Macro domain-like"/>
    <property type="match status" value="1"/>
</dbReference>
<dbReference type="SMART" id="SM00506">
    <property type="entry name" value="A1pp"/>
    <property type="match status" value="1"/>
</dbReference>
<protein>
    <submittedName>
        <fullName evidence="2">Macro domain-containing protein</fullName>
    </submittedName>
</protein>
<feature type="domain" description="Macro" evidence="1">
    <location>
        <begin position="1"/>
        <end position="178"/>
    </location>
</feature>
<gene>
    <name evidence="2" type="ORF">ENV38_05785</name>
</gene>
<sequence>MELAKKRINNKTLTVVLGDITEEEVDAIVNAANSYLKHGGGVAGAIVRKGGKVIQEESDKIGYCPVGSAVYTSAGNLKAKYVIHAVGPQWGEGNEDEKLKSAVLSALKLAEELKCEKVALPAISTGIFGFPKDRGTKIIFDTCIDFLKNQARSVKEIRLCNIDKETCDYFLKYVNELQEDLR</sequence>
<dbReference type="EMBL" id="DTGD01000218">
    <property type="protein sequence ID" value="HGB36395.1"/>
    <property type="molecule type" value="Genomic_DNA"/>
</dbReference>
<dbReference type="PROSITE" id="PS51154">
    <property type="entry name" value="MACRO"/>
    <property type="match status" value="1"/>
</dbReference>
<dbReference type="PANTHER" id="PTHR11106">
    <property type="entry name" value="GANGLIOSIDE INDUCED DIFFERENTIATION ASSOCIATED PROTEIN 2-RELATED"/>
    <property type="match status" value="1"/>
</dbReference>
<dbReference type="PANTHER" id="PTHR11106:SF111">
    <property type="entry name" value="MACRO DOMAIN-CONTAINING PROTEIN"/>
    <property type="match status" value="1"/>
</dbReference>
<evidence type="ECO:0000313" key="2">
    <source>
        <dbReference type="EMBL" id="HGB36395.1"/>
    </source>
</evidence>
<reference evidence="2" key="1">
    <citation type="journal article" date="2020" name="mSystems">
        <title>Genome- and Community-Level Interaction Insights into Carbon Utilization and Element Cycling Functions of Hydrothermarchaeota in Hydrothermal Sediment.</title>
        <authorList>
            <person name="Zhou Z."/>
            <person name="Liu Y."/>
            <person name="Xu W."/>
            <person name="Pan J."/>
            <person name="Luo Z.H."/>
            <person name="Li M."/>
        </authorList>
    </citation>
    <scope>NUCLEOTIDE SEQUENCE [LARGE SCALE GENOMIC DNA]</scope>
    <source>
        <strain evidence="2">SpSt-754</strain>
    </source>
</reference>